<dbReference type="STRING" id="1246581.A0A2H9TIA6"/>
<dbReference type="OrthoDB" id="262547at2759"/>
<dbReference type="InterPro" id="IPR029044">
    <property type="entry name" value="Nucleotide-diphossugar_trans"/>
</dbReference>
<accession>A0A2H9TIA6</accession>
<dbReference type="InterPro" id="IPR021047">
    <property type="entry name" value="Mannosyltransferase_CMT1"/>
</dbReference>
<dbReference type="Pfam" id="PF11735">
    <property type="entry name" value="CAP59_mtransfer"/>
    <property type="match status" value="1"/>
</dbReference>
<organism evidence="1 2">
    <name type="scientific">Paramicrosporidium saccamoebae</name>
    <dbReference type="NCBI Taxonomy" id="1246581"/>
    <lineage>
        <taxon>Eukaryota</taxon>
        <taxon>Fungi</taxon>
        <taxon>Fungi incertae sedis</taxon>
        <taxon>Cryptomycota</taxon>
        <taxon>Cryptomycota incertae sedis</taxon>
        <taxon>Paramicrosporidium</taxon>
    </lineage>
</organism>
<comment type="caution">
    <text evidence="1">The sequence shown here is derived from an EMBL/GenBank/DDBJ whole genome shotgun (WGS) entry which is preliminary data.</text>
</comment>
<evidence type="ECO:0000313" key="2">
    <source>
        <dbReference type="Proteomes" id="UP000240830"/>
    </source>
</evidence>
<protein>
    <recommendedName>
        <fullName evidence="3">Glycosyltransferase family 69 protein</fullName>
    </recommendedName>
</protein>
<dbReference type="PANTHER" id="PTHR34144:SF7">
    <property type="entry name" value="EXPORT PROTEIN (CAP59), PUTATIVE (AFU_ORTHOLOGUE AFUA_7G05020)-RELATED"/>
    <property type="match status" value="1"/>
</dbReference>
<name>A0A2H9TIA6_9FUNG</name>
<evidence type="ECO:0000313" key="1">
    <source>
        <dbReference type="EMBL" id="PJF17491.1"/>
    </source>
</evidence>
<dbReference type="AlphaFoldDB" id="A0A2H9TIA6"/>
<proteinExistence type="predicted"/>
<dbReference type="SUPFAM" id="SSF53448">
    <property type="entry name" value="Nucleotide-diphospho-sugar transferases"/>
    <property type="match status" value="1"/>
</dbReference>
<keyword evidence="2" id="KW-1185">Reference proteome</keyword>
<reference evidence="1 2" key="1">
    <citation type="submission" date="2016-10" db="EMBL/GenBank/DDBJ databases">
        <title>The genome of Paramicrosporidium saccamoebae is the missing link in understanding Cryptomycota and Microsporidia evolution.</title>
        <authorList>
            <person name="Quandt C.A."/>
            <person name="Beaudet D."/>
            <person name="Corsaro D."/>
            <person name="Michel R."/>
            <person name="Corradi N."/>
            <person name="James T."/>
        </authorList>
    </citation>
    <scope>NUCLEOTIDE SEQUENCE [LARGE SCALE GENOMIC DNA]</scope>
    <source>
        <strain evidence="1 2">KSL3</strain>
    </source>
</reference>
<dbReference type="Proteomes" id="UP000240830">
    <property type="component" value="Unassembled WGS sequence"/>
</dbReference>
<evidence type="ECO:0008006" key="3">
    <source>
        <dbReference type="Google" id="ProtNLM"/>
    </source>
</evidence>
<sequence>MKEGLLDSATSTVSWLRWLLRWTTVLLLVYVTIDAVDLNASMRKPLSPEDTKAILSGKRYFIAALLKDNESIMANWTRELLKTINSLGDDNVFVSIVENGDSRDGTRRHLDNLKASLKEQSIRHSIIVEEVVQRNDKDRIELLSELRNKAIEPLYSMTKWDPKMTRVLFLNDIWFKSTDLLELLITNRGEYDIACALDFYVRFYDSWVTRDLTGSEIRPSFPYFNDATAKEQQRHGKPVRVFSCWNGVAVLQAEPFFKKVAFRTSSASQIYHSECFWICYDFWKAGYNRVLINPNVNVAYNQWFYHMHNTIYSKIIHPLQAALSWIVSRYEPNADSLPSNNFPATAEQWQSYR</sequence>
<gene>
    <name evidence="1" type="ORF">PSACC_02694</name>
</gene>
<dbReference type="PANTHER" id="PTHR34144">
    <property type="entry name" value="CHROMOSOME 8, WHOLE GENOME SHOTGUN SEQUENCE"/>
    <property type="match status" value="1"/>
</dbReference>
<dbReference type="EMBL" id="MTSL01000172">
    <property type="protein sequence ID" value="PJF17491.1"/>
    <property type="molecule type" value="Genomic_DNA"/>
</dbReference>